<dbReference type="PROSITE" id="PS50294">
    <property type="entry name" value="WD_REPEATS_REGION"/>
    <property type="match status" value="1"/>
</dbReference>
<organism evidence="11 12">
    <name type="scientific">Collybiopsis confluens</name>
    <dbReference type="NCBI Taxonomy" id="2823264"/>
    <lineage>
        <taxon>Eukaryota</taxon>
        <taxon>Fungi</taxon>
        <taxon>Dikarya</taxon>
        <taxon>Basidiomycota</taxon>
        <taxon>Agaricomycotina</taxon>
        <taxon>Agaricomycetes</taxon>
        <taxon>Agaricomycetidae</taxon>
        <taxon>Agaricales</taxon>
        <taxon>Marasmiineae</taxon>
        <taxon>Omphalotaceae</taxon>
        <taxon>Collybiopsis</taxon>
    </lineage>
</organism>
<dbReference type="GO" id="GO:0032040">
    <property type="term" value="C:small-subunit processome"/>
    <property type="evidence" value="ECO:0007669"/>
    <property type="project" value="TreeGrafter"/>
</dbReference>
<feature type="compositionally biased region" description="Basic and acidic residues" evidence="9">
    <location>
        <begin position="542"/>
        <end position="555"/>
    </location>
</feature>
<keyword evidence="12" id="KW-1185">Reference proteome</keyword>
<dbReference type="InterPro" id="IPR001680">
    <property type="entry name" value="WD40_rpt"/>
</dbReference>
<evidence type="ECO:0000256" key="4">
    <source>
        <dbReference type="ARBA" id="ARBA00022574"/>
    </source>
</evidence>
<dbReference type="InterPro" id="IPR012952">
    <property type="entry name" value="BING4_C_dom"/>
</dbReference>
<name>A0A8H5HXF1_9AGAR</name>
<dbReference type="SMART" id="SM01033">
    <property type="entry name" value="BING4CT"/>
    <property type="match status" value="1"/>
</dbReference>
<evidence type="ECO:0000256" key="2">
    <source>
        <dbReference type="ARBA" id="ARBA00004604"/>
    </source>
</evidence>
<feature type="region of interest" description="Disordered" evidence="9">
    <location>
        <begin position="528"/>
        <end position="566"/>
    </location>
</feature>
<keyword evidence="3" id="KW-0698">rRNA processing</keyword>
<keyword evidence="6" id="KW-0539">Nucleus</keyword>
<feature type="compositionally biased region" description="Basic residues" evidence="9">
    <location>
        <begin position="556"/>
        <end position="566"/>
    </location>
</feature>
<evidence type="ECO:0000259" key="10">
    <source>
        <dbReference type="SMART" id="SM01033"/>
    </source>
</evidence>
<sequence>MDALIAKGDSIQALNKKRKRVYASQSKPGQSSKPDKSNKTSASIAKNTSLPKSLRSQTDESTNATQYKHIANAKLRRNLVKTSAHIAQSQALLSDAVDLLPSEDVGFIQTDGPLEKTWRISQTDVVRAAGGEAARARLEMKLEGGPYRIRYTKNGRHMAIAGRMGHVASFDTLTGTVHNELQLGEACKDIVYLQDQSFYAVAQEKYAFIYDRDGVEVHKLKAHVSPNRLEFLPYHWLLASVGSAGYLKYQDTSTGQLVAEHRTALGACSVLTQDPHNAVLYLGHQNGCVTLWTPNLPHPAVKVLSHLGPVASVSIDPSEGGRYMATTGKDGTVKVWDCRNWKGAVREWHLRSGGKGHAEVEWSQKGVLAVGSGGSVNVYTSPSIKTPHNAASQPPLYLTHPLPSTSHRPITSLRFAPLQDVLTIGHAHGTSSILVPGSGEGGMDTGEGLDLYEGVKGRREREVRGLLDKIQPDMITLESDIVGNLAPPSKLSFTPTTTGGSGSSRAAEIPYARLSRAERLRVSGKADITEEIPSDGESVDEISGKNGKEDKEAREKRKMRGKGKSLKRYLRKQRKNVVDPAAFAKESSMSPSVFFFFLFSALAIRAKIERQKAERKAEIRRVKYGDEPQERSAALDRFKKTSKE</sequence>
<evidence type="ECO:0000313" key="12">
    <source>
        <dbReference type="Proteomes" id="UP000518752"/>
    </source>
</evidence>
<dbReference type="PANTHER" id="PTHR14085:SF3">
    <property type="entry name" value="WD REPEAT-CONTAINING PROTEIN 46"/>
    <property type="match status" value="1"/>
</dbReference>
<comment type="subcellular location">
    <subcellularLocation>
        <location evidence="2">Nucleus</location>
        <location evidence="2">Nucleolus</location>
    </subcellularLocation>
</comment>
<dbReference type="FunFam" id="2.130.10.10:FF:000378">
    <property type="entry name" value="U3 small nucleolar RNA-associated protein 7"/>
    <property type="match status" value="1"/>
</dbReference>
<evidence type="ECO:0000256" key="8">
    <source>
        <dbReference type="PROSITE-ProRule" id="PRU00221"/>
    </source>
</evidence>
<gene>
    <name evidence="11" type="ORF">D9757_003070</name>
</gene>
<keyword evidence="4 8" id="KW-0853">WD repeat</keyword>
<feature type="region of interest" description="Disordered" evidence="9">
    <location>
        <begin position="485"/>
        <end position="507"/>
    </location>
</feature>
<feature type="compositionally biased region" description="Acidic residues" evidence="9">
    <location>
        <begin position="529"/>
        <end position="540"/>
    </location>
</feature>
<dbReference type="PROSITE" id="PS50082">
    <property type="entry name" value="WD_REPEATS_2"/>
    <property type="match status" value="1"/>
</dbReference>
<dbReference type="AlphaFoldDB" id="A0A8H5HXF1"/>
<keyword evidence="5" id="KW-0677">Repeat</keyword>
<feature type="domain" description="BING4 C-terminal" evidence="10">
    <location>
        <begin position="396"/>
        <end position="479"/>
    </location>
</feature>
<dbReference type="SMART" id="SM00320">
    <property type="entry name" value="WD40"/>
    <property type="match status" value="4"/>
</dbReference>
<feature type="region of interest" description="Disordered" evidence="9">
    <location>
        <begin position="16"/>
        <end position="64"/>
    </location>
</feature>
<evidence type="ECO:0000256" key="7">
    <source>
        <dbReference type="ARBA" id="ARBA00076453"/>
    </source>
</evidence>
<feature type="repeat" description="WD" evidence="8">
    <location>
        <begin position="303"/>
        <end position="337"/>
    </location>
</feature>
<evidence type="ECO:0000256" key="6">
    <source>
        <dbReference type="ARBA" id="ARBA00023242"/>
    </source>
</evidence>
<dbReference type="OrthoDB" id="10251154at2759"/>
<dbReference type="GO" id="GO:0000462">
    <property type="term" value="P:maturation of SSU-rRNA from tricistronic rRNA transcript (SSU-rRNA, 5.8S rRNA, LSU-rRNA)"/>
    <property type="evidence" value="ECO:0007669"/>
    <property type="project" value="TreeGrafter"/>
</dbReference>
<evidence type="ECO:0000256" key="5">
    <source>
        <dbReference type="ARBA" id="ARBA00022737"/>
    </source>
</evidence>
<protein>
    <recommendedName>
        <fullName evidence="7">U three protein 7</fullName>
    </recommendedName>
</protein>
<comment type="function">
    <text evidence="1">Involved in nucleolar processing of pre-18S ribosomal RNA.</text>
</comment>
<dbReference type="GO" id="GO:0030686">
    <property type="term" value="C:90S preribosome"/>
    <property type="evidence" value="ECO:0007669"/>
    <property type="project" value="TreeGrafter"/>
</dbReference>
<dbReference type="EMBL" id="JAACJN010000011">
    <property type="protein sequence ID" value="KAF5391217.1"/>
    <property type="molecule type" value="Genomic_DNA"/>
</dbReference>
<dbReference type="InterPro" id="IPR040315">
    <property type="entry name" value="WDR46/Utp7"/>
</dbReference>
<dbReference type="PANTHER" id="PTHR14085">
    <property type="entry name" value="WD-REPEAT PROTEIN BING4"/>
    <property type="match status" value="1"/>
</dbReference>
<evidence type="ECO:0000313" key="11">
    <source>
        <dbReference type="EMBL" id="KAF5391217.1"/>
    </source>
</evidence>
<feature type="compositionally biased region" description="Polar residues" evidence="9">
    <location>
        <begin position="23"/>
        <end position="32"/>
    </location>
</feature>
<proteinExistence type="predicted"/>
<evidence type="ECO:0000256" key="1">
    <source>
        <dbReference type="ARBA" id="ARBA00004099"/>
    </source>
</evidence>
<evidence type="ECO:0000256" key="3">
    <source>
        <dbReference type="ARBA" id="ARBA00022552"/>
    </source>
</evidence>
<dbReference type="SUPFAM" id="SSF50978">
    <property type="entry name" value="WD40 repeat-like"/>
    <property type="match status" value="1"/>
</dbReference>
<dbReference type="InterPro" id="IPR015943">
    <property type="entry name" value="WD40/YVTN_repeat-like_dom_sf"/>
</dbReference>
<dbReference type="InterPro" id="IPR036322">
    <property type="entry name" value="WD40_repeat_dom_sf"/>
</dbReference>
<evidence type="ECO:0000256" key="9">
    <source>
        <dbReference type="SAM" id="MobiDB-lite"/>
    </source>
</evidence>
<accession>A0A8H5HXF1</accession>
<feature type="compositionally biased region" description="Polar residues" evidence="9">
    <location>
        <begin position="39"/>
        <end position="64"/>
    </location>
</feature>
<dbReference type="Gene3D" id="2.130.10.10">
    <property type="entry name" value="YVTN repeat-like/Quinoprotein amine dehydrogenase"/>
    <property type="match status" value="2"/>
</dbReference>
<comment type="caution">
    <text evidence="11">The sequence shown here is derived from an EMBL/GenBank/DDBJ whole genome shotgun (WGS) entry which is preliminary data.</text>
</comment>
<dbReference type="Proteomes" id="UP000518752">
    <property type="component" value="Unassembled WGS sequence"/>
</dbReference>
<feature type="region of interest" description="Disordered" evidence="9">
    <location>
        <begin position="625"/>
        <end position="644"/>
    </location>
</feature>
<dbReference type="Pfam" id="PF08149">
    <property type="entry name" value="BING4CT"/>
    <property type="match status" value="1"/>
</dbReference>
<reference evidence="11 12" key="1">
    <citation type="journal article" date="2020" name="ISME J.">
        <title>Uncovering the hidden diversity of litter-decomposition mechanisms in mushroom-forming fungi.</title>
        <authorList>
            <person name="Floudas D."/>
            <person name="Bentzer J."/>
            <person name="Ahren D."/>
            <person name="Johansson T."/>
            <person name="Persson P."/>
            <person name="Tunlid A."/>
        </authorList>
    </citation>
    <scope>NUCLEOTIDE SEQUENCE [LARGE SCALE GENOMIC DNA]</scope>
    <source>
        <strain evidence="11 12">CBS 406.79</strain>
    </source>
</reference>